<dbReference type="SUPFAM" id="SSF50129">
    <property type="entry name" value="GroES-like"/>
    <property type="match status" value="1"/>
</dbReference>
<comment type="similarity">
    <text evidence="5">Belongs to the zinc-containing alcohol dehydrogenase family.</text>
</comment>
<dbReference type="InterPro" id="IPR011032">
    <property type="entry name" value="GroES-like_sf"/>
</dbReference>
<dbReference type="EMBL" id="FNEZ01000003">
    <property type="protein sequence ID" value="SDJ95252.1"/>
    <property type="molecule type" value="Genomic_DNA"/>
</dbReference>
<dbReference type="PROSITE" id="PS00059">
    <property type="entry name" value="ADH_ZINC"/>
    <property type="match status" value="1"/>
</dbReference>
<dbReference type="Gene3D" id="3.90.180.10">
    <property type="entry name" value="Medium-chain alcohol dehydrogenases, catalytic domain"/>
    <property type="match status" value="1"/>
</dbReference>
<dbReference type="InterPro" id="IPR020843">
    <property type="entry name" value="ER"/>
</dbReference>
<dbReference type="Pfam" id="PF08240">
    <property type="entry name" value="ADH_N"/>
    <property type="match status" value="1"/>
</dbReference>
<dbReference type="Gene3D" id="3.40.50.720">
    <property type="entry name" value="NAD(P)-binding Rossmann-like Domain"/>
    <property type="match status" value="1"/>
</dbReference>
<name>A0A1G8XXA6_9FLAO</name>
<dbReference type="PANTHER" id="PTHR42813:SF2">
    <property type="entry name" value="DEHYDROGENASE, ZINC-CONTAINING, PUTATIVE (AFU_ORTHOLOGUE AFUA_2G02810)-RELATED"/>
    <property type="match status" value="1"/>
</dbReference>
<dbReference type="GO" id="GO:0016616">
    <property type="term" value="F:oxidoreductase activity, acting on the CH-OH group of donors, NAD or NADP as acceptor"/>
    <property type="evidence" value="ECO:0007669"/>
    <property type="project" value="UniProtKB-ARBA"/>
</dbReference>
<accession>A0A1G8XXA6</accession>
<dbReference type="OrthoDB" id="9787435at2"/>
<dbReference type="RefSeq" id="WP_091394977.1">
    <property type="nucleotide sequence ID" value="NZ_BKAI01000011.1"/>
</dbReference>
<comment type="cofactor">
    <cofactor evidence="1 5">
        <name>Zn(2+)</name>
        <dbReference type="ChEBI" id="CHEBI:29105"/>
    </cofactor>
</comment>
<proteinExistence type="inferred from homology"/>
<evidence type="ECO:0000256" key="2">
    <source>
        <dbReference type="ARBA" id="ARBA00022723"/>
    </source>
</evidence>
<dbReference type="SUPFAM" id="SSF51735">
    <property type="entry name" value="NAD(P)-binding Rossmann-fold domains"/>
    <property type="match status" value="1"/>
</dbReference>
<evidence type="ECO:0000256" key="5">
    <source>
        <dbReference type="RuleBase" id="RU361277"/>
    </source>
</evidence>
<dbReference type="InterPro" id="IPR013154">
    <property type="entry name" value="ADH-like_N"/>
</dbReference>
<dbReference type="Proteomes" id="UP000199580">
    <property type="component" value="Unassembled WGS sequence"/>
</dbReference>
<dbReference type="STRING" id="1128970.SAMN04487935_2104"/>
<organism evidence="7 8">
    <name type="scientific">Flavobacterium noncentrifugens</name>
    <dbReference type="NCBI Taxonomy" id="1128970"/>
    <lineage>
        <taxon>Bacteria</taxon>
        <taxon>Pseudomonadati</taxon>
        <taxon>Bacteroidota</taxon>
        <taxon>Flavobacteriia</taxon>
        <taxon>Flavobacteriales</taxon>
        <taxon>Flavobacteriaceae</taxon>
        <taxon>Flavobacterium</taxon>
    </lineage>
</organism>
<evidence type="ECO:0000256" key="3">
    <source>
        <dbReference type="ARBA" id="ARBA00022833"/>
    </source>
</evidence>
<gene>
    <name evidence="7" type="ORF">SAMN04487935_2104</name>
</gene>
<feature type="domain" description="Enoyl reductase (ER)" evidence="6">
    <location>
        <begin position="7"/>
        <end position="385"/>
    </location>
</feature>
<evidence type="ECO:0000313" key="8">
    <source>
        <dbReference type="Proteomes" id="UP000199580"/>
    </source>
</evidence>
<dbReference type="GO" id="GO:0008270">
    <property type="term" value="F:zinc ion binding"/>
    <property type="evidence" value="ECO:0007669"/>
    <property type="project" value="InterPro"/>
</dbReference>
<dbReference type="InterPro" id="IPR013149">
    <property type="entry name" value="ADH-like_C"/>
</dbReference>
<dbReference type="CDD" id="cd08283">
    <property type="entry name" value="FDH_like_1"/>
    <property type="match status" value="1"/>
</dbReference>
<reference evidence="7 8" key="1">
    <citation type="submission" date="2016-10" db="EMBL/GenBank/DDBJ databases">
        <authorList>
            <person name="de Groot N.N."/>
        </authorList>
    </citation>
    <scope>NUCLEOTIDE SEQUENCE [LARGE SCALE GENOMIC DNA]</scope>
    <source>
        <strain evidence="7 8">CGMCC 1.10076</strain>
    </source>
</reference>
<dbReference type="InterPro" id="IPR036291">
    <property type="entry name" value="NAD(P)-bd_dom_sf"/>
</dbReference>
<evidence type="ECO:0000256" key="1">
    <source>
        <dbReference type="ARBA" id="ARBA00001947"/>
    </source>
</evidence>
<sequence length="389" mass="42252">MKAAVIHAPGKITYDEVDDPTIKAQDDIILKVTSTAICGSDLHIFSGGIPQPRPMVLGHEFMGIVEEVGKGVTRLKRGDRVIVPFPIACGGCFFCNHDLPGHCENSNPEHYGPEGGVLTEKGGALFGYTDLYGGYDGGQSQYVRVPYANYGPRVVPDNLTDEQVLFLTDIFPTGYTGIDWGEVKGGESVAIFGSGPVGLMAAKSAWLRGAGRVFVIDTLQYRLDRAKATTNCETILWDDDAKDVVAQIRALTGGRGADVCVDAVGFEPDRSLLDRAKAVINFEKGSVKVMEACMSAVRRGGIVSVLGVYPYLYDNFPVGQFFDKGIILKGGQAPAHKHIDKLLEYVVQGKVKLDDIISHRLPLSQIAHAYDIFKNKKEDCVKVVLDPWS</sequence>
<evidence type="ECO:0000259" key="6">
    <source>
        <dbReference type="SMART" id="SM00829"/>
    </source>
</evidence>
<keyword evidence="3 5" id="KW-0862">Zinc</keyword>
<evidence type="ECO:0000256" key="4">
    <source>
        <dbReference type="ARBA" id="ARBA00023002"/>
    </source>
</evidence>
<keyword evidence="2 5" id="KW-0479">Metal-binding</keyword>
<dbReference type="AlphaFoldDB" id="A0A1G8XXA6"/>
<keyword evidence="8" id="KW-1185">Reference proteome</keyword>
<dbReference type="SMART" id="SM00829">
    <property type="entry name" value="PKS_ER"/>
    <property type="match status" value="1"/>
</dbReference>
<keyword evidence="4" id="KW-0560">Oxidoreductase</keyword>
<dbReference type="Pfam" id="PF00107">
    <property type="entry name" value="ADH_zinc_N"/>
    <property type="match status" value="1"/>
</dbReference>
<dbReference type="InterPro" id="IPR002328">
    <property type="entry name" value="ADH_Zn_CS"/>
</dbReference>
<dbReference type="PANTHER" id="PTHR42813">
    <property type="entry name" value="ZINC-TYPE ALCOHOL DEHYDROGENASE-LIKE"/>
    <property type="match status" value="1"/>
</dbReference>
<protein>
    <submittedName>
        <fullName evidence="7">Zinc-binding dehydrogenase</fullName>
    </submittedName>
</protein>
<evidence type="ECO:0000313" key="7">
    <source>
        <dbReference type="EMBL" id="SDJ95252.1"/>
    </source>
</evidence>